<keyword evidence="13" id="KW-1185">Reference proteome</keyword>
<evidence type="ECO:0000256" key="5">
    <source>
        <dbReference type="ARBA" id="ARBA00022771"/>
    </source>
</evidence>
<dbReference type="GO" id="GO:0071596">
    <property type="term" value="P:ubiquitin-dependent protein catabolic process via the N-end rule pathway"/>
    <property type="evidence" value="ECO:0007669"/>
    <property type="project" value="UniProtKB-UniRule"/>
</dbReference>
<dbReference type="SMART" id="SM00396">
    <property type="entry name" value="ZnF_UBR1"/>
    <property type="match status" value="1"/>
</dbReference>
<dbReference type="PANTHER" id="PTHR21497">
    <property type="entry name" value="UBIQUITIN LIGASE E3 ALPHA-RELATED"/>
    <property type="match status" value="1"/>
</dbReference>
<dbReference type="Pfam" id="PF18995">
    <property type="entry name" value="PRT6_C"/>
    <property type="match status" value="1"/>
</dbReference>
<proteinExistence type="inferred from homology"/>
<dbReference type="InterPro" id="IPR039164">
    <property type="entry name" value="UBR1-like"/>
</dbReference>
<dbReference type="GO" id="GO:0005737">
    <property type="term" value="C:cytoplasm"/>
    <property type="evidence" value="ECO:0007669"/>
    <property type="project" value="TreeGrafter"/>
</dbReference>
<evidence type="ECO:0000259" key="11">
    <source>
        <dbReference type="PROSITE" id="PS51157"/>
    </source>
</evidence>
<dbReference type="EMBL" id="JAEAOA010002344">
    <property type="protein sequence ID" value="KAK3599184.1"/>
    <property type="molecule type" value="Genomic_DNA"/>
</dbReference>
<dbReference type="GO" id="GO:0000151">
    <property type="term" value="C:ubiquitin ligase complex"/>
    <property type="evidence" value="ECO:0007669"/>
    <property type="project" value="TreeGrafter"/>
</dbReference>
<dbReference type="GO" id="GO:0008270">
    <property type="term" value="F:zinc ion binding"/>
    <property type="evidence" value="ECO:0007669"/>
    <property type="project" value="UniProtKB-UniRule"/>
</dbReference>
<dbReference type="InterPro" id="IPR003769">
    <property type="entry name" value="ClpS_core"/>
</dbReference>
<dbReference type="EC" id="2.3.2.27" evidence="10"/>
<dbReference type="InterPro" id="IPR044046">
    <property type="entry name" value="E3_ligase_UBR-like_C"/>
</dbReference>
<dbReference type="Proteomes" id="UP001195483">
    <property type="component" value="Unassembled WGS sequence"/>
</dbReference>
<dbReference type="InterPro" id="IPR014719">
    <property type="entry name" value="Ribosomal_bL12_C/ClpS-like"/>
</dbReference>
<dbReference type="CDD" id="cd19672">
    <property type="entry name" value="UBR-box_UBR1_like"/>
    <property type="match status" value="1"/>
</dbReference>
<protein>
    <recommendedName>
        <fullName evidence="10">E3 ubiquitin-protein ligase</fullName>
        <ecNumber evidence="10">2.3.2.27</ecNumber>
    </recommendedName>
</protein>
<keyword evidence="3 10" id="KW-0808">Transferase</keyword>
<dbReference type="InterPro" id="IPR036390">
    <property type="entry name" value="WH_DNA-bd_sf"/>
</dbReference>
<evidence type="ECO:0000313" key="13">
    <source>
        <dbReference type="Proteomes" id="UP001195483"/>
    </source>
</evidence>
<reference evidence="12" key="1">
    <citation type="journal article" date="2021" name="Genome Biol. Evol.">
        <title>A High-Quality Reference Genome for a Parasitic Bivalve with Doubly Uniparental Inheritance (Bivalvia: Unionida).</title>
        <authorList>
            <person name="Smith C.H."/>
        </authorList>
    </citation>
    <scope>NUCLEOTIDE SEQUENCE</scope>
    <source>
        <strain evidence="12">CHS0354</strain>
    </source>
</reference>
<feature type="domain" description="UBR-type" evidence="11">
    <location>
        <begin position="94"/>
        <end position="165"/>
    </location>
</feature>
<dbReference type="PROSITE" id="PS51157">
    <property type="entry name" value="ZF_UBR"/>
    <property type="match status" value="1"/>
</dbReference>
<organism evidence="12 13">
    <name type="scientific">Potamilus streckersoni</name>
    <dbReference type="NCBI Taxonomy" id="2493646"/>
    <lineage>
        <taxon>Eukaryota</taxon>
        <taxon>Metazoa</taxon>
        <taxon>Spiralia</taxon>
        <taxon>Lophotrochozoa</taxon>
        <taxon>Mollusca</taxon>
        <taxon>Bivalvia</taxon>
        <taxon>Autobranchia</taxon>
        <taxon>Heteroconchia</taxon>
        <taxon>Palaeoheterodonta</taxon>
        <taxon>Unionida</taxon>
        <taxon>Unionoidea</taxon>
        <taxon>Unionidae</taxon>
        <taxon>Ambleminae</taxon>
        <taxon>Lampsilini</taxon>
        <taxon>Potamilus</taxon>
    </lineage>
</organism>
<dbReference type="SUPFAM" id="SSF54736">
    <property type="entry name" value="ClpS-like"/>
    <property type="match status" value="1"/>
</dbReference>
<evidence type="ECO:0000256" key="8">
    <source>
        <dbReference type="ARBA" id="ARBA00046341"/>
    </source>
</evidence>
<evidence type="ECO:0000256" key="4">
    <source>
        <dbReference type="ARBA" id="ARBA00022723"/>
    </source>
</evidence>
<dbReference type="Gene3D" id="2.10.110.30">
    <property type="match status" value="1"/>
</dbReference>
<comment type="catalytic activity">
    <reaction evidence="1 10">
        <text>S-ubiquitinyl-[E2 ubiquitin-conjugating enzyme]-L-cysteine + [acceptor protein]-L-lysine = [E2 ubiquitin-conjugating enzyme]-L-cysteine + N(6)-ubiquitinyl-[acceptor protein]-L-lysine.</text>
        <dbReference type="EC" id="2.3.2.27"/>
    </reaction>
</comment>
<comment type="caution">
    <text evidence="12">The sequence shown here is derived from an EMBL/GenBank/DDBJ whole genome shotgun (WGS) entry which is preliminary data.</text>
</comment>
<name>A0AAE0SW64_9BIVA</name>
<dbReference type="Pfam" id="PF02207">
    <property type="entry name" value="zf-UBR"/>
    <property type="match status" value="1"/>
</dbReference>
<dbReference type="InterPro" id="IPR055194">
    <property type="entry name" value="UBR1-like_WH"/>
</dbReference>
<dbReference type="SUPFAM" id="SSF46785">
    <property type="entry name" value="Winged helix' DNA-binding domain"/>
    <property type="match status" value="1"/>
</dbReference>
<comment type="similarity">
    <text evidence="8 10">Belongs to the E3 ubiquitin-protein ligase UBR1-like family.</text>
</comment>
<evidence type="ECO:0000313" key="12">
    <source>
        <dbReference type="EMBL" id="KAK3599184.1"/>
    </source>
</evidence>
<keyword evidence="5 10" id="KW-0863">Zinc-finger</keyword>
<evidence type="ECO:0000256" key="2">
    <source>
        <dbReference type="ARBA" id="ARBA00004906"/>
    </source>
</evidence>
<dbReference type="Pfam" id="PF02617">
    <property type="entry name" value="ClpS"/>
    <property type="match status" value="1"/>
</dbReference>
<sequence length="1770" mass="201314">MALRTLLQSPEFCQKTLIQEWLSCYQQGDLLKDLKKHWKVFVLVAYQHSQNAEDPDREERLAEKFLFQPMENFICNGNPEEVFQKLKECDQPSTLCGHVFKGGEPIYSCRDCANDPTCVLCIECFQKSAHRKHRYRMSTSGGGGYCDCGDPEAWKSEAFCDSHRKGLSGQGENNPVDLLPVDLIDRASALFSAVLKYAVELLTWEQCETLPEGLEVDGPLDDTYICMLFNDEVHTYEQVITALQRAIDCTHKQAVDLATIVDREGRSSVMSGGAEPCKRAKEIIERNTSRHNNKPLKVQVMHSTVVAHQQFALKIIQWLQGIVAKSDGLRRLFCLLSMLQQESGHSLMEVLLLKDTQLWKNARVQSHQLMMAGVLMDQECKKKFSVIFTKFYPKFMEDFSRDDHDHDVSVASLSVQIFTVPSLARMLVTEHNLLSVILETFLEACCREKRDTEGKLVFERNVRGQSFKRACYTLHDLKYALVCRPNPDEWTSSLRQSFLKGLESFLSLLSLMEDMNSVKRQTGQHLEYEPEWEGAFNLQLKLEDNISLFLNWCGSDRQVLIEAYNKSLEVFNKCKKFERSKKEYKVAGHSVRCIKYDVSKDCVSIHLPVTRFVAGLHISLGKFGLTFESPDCHLMKSDPVELMEHPLQCQVLVAQSQAGMWRRNGYSLLNQIFFYQNVKCRTEMYDKDIVMLQVAASILSSDEFLIHLLQKFGLMQWVKHDYDIPSGQEDSVRQTIILSEEFLDLLIVILSERYVPGIGEVTDADRVRREVIHQLCISAMAHSELTKALPEDVNNETGLEDVVNDVAVFKKSPGLGKGRYELKPEFYEQYNPYFYHYTKQERSKSEELQSKRKKENGENQALHPPVPVQFCPQFKSSINLLQCDVMIYIMALVLGRSTAVRSRSFSENQLERILHLIGLALHEQKRALELGDTGFDFYSKALKALDPNIKGSGDGKSILELLESLVGSPNISHECLRDFLSWVLKVFSEVRQMKNLPASSGSLDQLSSDTDVKMEVEKKKKAEKAAKRRAKLMAQMSAMQKNFIRENSELFENTSTELIPRTDSDMDLSEIMNTSFPIAVGQRRSVPPPPQPARGTCILCQEEQDIIHNGRVMVLTAFIQKSTVLSQSRVKVLLKGEEHDPLFMTSDLYTGTHTGSCGHTMHADCWQRYFDAVLARERRRPLRLRNNFSYDIDKLEFLCPLCGCLSNSVIPILPPLSMLRSESTDEKKEVQLTFPDWLDGIHKTVQKSIKEAEQDKETKEDTLLFQPCPLSAITKLMAESVARNFQLLWGLDQVEESGQFSHEMQEMLKKFARDVYSFGLGVEPDDDNPRVPILAWHSCAFTIHSTEQLLRDEEKPLFGALSTRQADCLKALVKFAATCSQGMSTETVREHCVRLLSVLFPDVFEGRKTKDATCFLDLDMFHYLTILVMALPSLYAEGTSSASDFQTTLPSGGLKEQHAIQLVLTVHLIRVLLSFDSDSCGMEVEGDYEGEALLIIHDKLKMMANINLDKNPLPWQLSVYVRKAMLPLLRCTALLFHHITQVPPPAELQEIREDEFDYVCHYLGLHTHMSRLLESGQGEALDSFVSKLCKSKILQERFTASSQPIMRYPLSINRLIELPEDYSELINRVSTFTCPKSDGDDSRAPTMCLVCGKMLCSQSYCCQTEFMGVTMGAATEHAYLCGAGSGVFLRVRECQILLLAGKTRGCFVPPPYLDVYGETDQGLRRGNPLHLCTEGYRNLQRLWMTHAIPETVAHNLESNTNLMTIDWQHL</sequence>
<reference evidence="12" key="2">
    <citation type="journal article" date="2021" name="Genome Biol. Evol.">
        <title>Developing a high-quality reference genome for a parasitic bivalve with doubly uniparental inheritance (Bivalvia: Unionida).</title>
        <authorList>
            <person name="Smith C.H."/>
        </authorList>
    </citation>
    <scope>NUCLEOTIDE SEQUENCE</scope>
    <source>
        <strain evidence="12">CHS0354</strain>
        <tissue evidence="12">Mantle</tissue>
    </source>
</reference>
<evidence type="ECO:0000256" key="3">
    <source>
        <dbReference type="ARBA" id="ARBA00022679"/>
    </source>
</evidence>
<evidence type="ECO:0000256" key="7">
    <source>
        <dbReference type="ARBA" id="ARBA00022833"/>
    </source>
</evidence>
<keyword evidence="6 10" id="KW-0833">Ubl conjugation pathway</keyword>
<evidence type="ECO:0000256" key="9">
    <source>
        <dbReference type="PROSITE-ProRule" id="PRU00508"/>
    </source>
</evidence>
<keyword evidence="4 10" id="KW-0479">Metal-binding</keyword>
<dbReference type="Gene3D" id="3.30.1390.10">
    <property type="match status" value="1"/>
</dbReference>
<reference evidence="12" key="3">
    <citation type="submission" date="2023-05" db="EMBL/GenBank/DDBJ databases">
        <authorList>
            <person name="Smith C.H."/>
        </authorList>
    </citation>
    <scope>NUCLEOTIDE SEQUENCE</scope>
    <source>
        <strain evidence="12">CHS0354</strain>
        <tissue evidence="12">Mantle</tissue>
    </source>
</reference>
<dbReference type="InterPro" id="IPR042065">
    <property type="entry name" value="E3_ELL-like"/>
</dbReference>
<dbReference type="GO" id="GO:0016567">
    <property type="term" value="P:protein ubiquitination"/>
    <property type="evidence" value="ECO:0007669"/>
    <property type="project" value="UniProtKB-UniRule"/>
</dbReference>
<feature type="zinc finger region" description="UBR-type" evidence="9">
    <location>
        <begin position="94"/>
        <end position="165"/>
    </location>
</feature>
<evidence type="ECO:0000256" key="6">
    <source>
        <dbReference type="ARBA" id="ARBA00022786"/>
    </source>
</evidence>
<dbReference type="Pfam" id="PF22960">
    <property type="entry name" value="WHD_UBR1"/>
    <property type="match status" value="1"/>
</dbReference>
<evidence type="ECO:0000256" key="10">
    <source>
        <dbReference type="RuleBase" id="RU366018"/>
    </source>
</evidence>
<dbReference type="Gene3D" id="1.10.10.2670">
    <property type="entry name" value="E3 ubiquitin-protein ligase"/>
    <property type="match status" value="1"/>
</dbReference>
<gene>
    <name evidence="12" type="ORF">CHS0354_041025</name>
</gene>
<accession>A0AAE0SW64</accession>
<keyword evidence="7 10" id="KW-0862">Zinc</keyword>
<comment type="pathway">
    <text evidence="2 10">Protein modification; protein ubiquitination.</text>
</comment>
<comment type="function">
    <text evidence="10">Ubiquitin ligase protein which is a component of the N-end rule pathway. Recognizes and binds to proteins bearing specific N-terminal residues that are destabilizing according to the N-end rule, leading to their ubiquitination and subsequent degradation.</text>
</comment>
<dbReference type="PANTHER" id="PTHR21497:SF24">
    <property type="entry name" value="E3 UBIQUITIN-PROTEIN LIGASE UBR1"/>
    <property type="match status" value="1"/>
</dbReference>
<dbReference type="GO" id="GO:0061630">
    <property type="term" value="F:ubiquitin protein ligase activity"/>
    <property type="evidence" value="ECO:0007669"/>
    <property type="project" value="UniProtKB-UniRule"/>
</dbReference>
<dbReference type="FunFam" id="2.10.110.30:FF:000001">
    <property type="entry name" value="E3 ubiquitin-protein ligase UBR2 isoform 1"/>
    <property type="match status" value="1"/>
</dbReference>
<dbReference type="FunFam" id="3.30.1390.10:FF:000003">
    <property type="entry name" value="E3 ubiquitin-protein ligase UBR2 isoform X1"/>
    <property type="match status" value="1"/>
</dbReference>
<evidence type="ECO:0000256" key="1">
    <source>
        <dbReference type="ARBA" id="ARBA00000900"/>
    </source>
</evidence>
<dbReference type="InterPro" id="IPR003126">
    <property type="entry name" value="Znf_UBR"/>
</dbReference>